<protein>
    <submittedName>
        <fullName evidence="3">Uncharacterized protein</fullName>
    </submittedName>
</protein>
<sequence>MSFIQRWPAAAGSPATGRPGLAGVRRRPMAGEPTAADRHWVIAARLNNRRPPRLINQATEFGRPPPSTRSPVRGSPVSRSSLPPRSRCLHLPLASNNPSSRQPSSGCRKHGTVLFYFLAYVYLLTVFLLSSIFYLIGLPESSGYIFVEANGGLNQQRTSIRNKDPVPLFKYTSGLAWISSVLHSIPPLAVSPRSIGDRVTVGL</sequence>
<feature type="region of interest" description="Disordered" evidence="1">
    <location>
        <begin position="1"/>
        <end position="32"/>
    </location>
</feature>
<feature type="transmembrane region" description="Helical" evidence="2">
    <location>
        <begin position="113"/>
        <end position="136"/>
    </location>
</feature>
<evidence type="ECO:0000256" key="2">
    <source>
        <dbReference type="SAM" id="Phobius"/>
    </source>
</evidence>
<keyword evidence="2" id="KW-0472">Membrane</keyword>
<name>A0ABR2M272_9ASPA</name>
<dbReference type="Proteomes" id="UP001412067">
    <property type="component" value="Unassembled WGS sequence"/>
</dbReference>
<keyword evidence="4" id="KW-1185">Reference proteome</keyword>
<feature type="compositionally biased region" description="Low complexity" evidence="1">
    <location>
        <begin position="69"/>
        <end position="86"/>
    </location>
</feature>
<evidence type="ECO:0000313" key="3">
    <source>
        <dbReference type="EMBL" id="KAK8956065.1"/>
    </source>
</evidence>
<keyword evidence="2" id="KW-0812">Transmembrane</keyword>
<accession>A0ABR2M272</accession>
<evidence type="ECO:0000256" key="1">
    <source>
        <dbReference type="SAM" id="MobiDB-lite"/>
    </source>
</evidence>
<feature type="region of interest" description="Disordered" evidence="1">
    <location>
        <begin position="53"/>
        <end position="86"/>
    </location>
</feature>
<reference evidence="3 4" key="1">
    <citation type="journal article" date="2022" name="Nat. Plants">
        <title>Genomes of leafy and leafless Platanthera orchids illuminate the evolution of mycoheterotrophy.</title>
        <authorList>
            <person name="Li M.H."/>
            <person name="Liu K.W."/>
            <person name="Li Z."/>
            <person name="Lu H.C."/>
            <person name="Ye Q.L."/>
            <person name="Zhang D."/>
            <person name="Wang J.Y."/>
            <person name="Li Y.F."/>
            <person name="Zhong Z.M."/>
            <person name="Liu X."/>
            <person name="Yu X."/>
            <person name="Liu D.K."/>
            <person name="Tu X.D."/>
            <person name="Liu B."/>
            <person name="Hao Y."/>
            <person name="Liao X.Y."/>
            <person name="Jiang Y.T."/>
            <person name="Sun W.H."/>
            <person name="Chen J."/>
            <person name="Chen Y.Q."/>
            <person name="Ai Y."/>
            <person name="Zhai J.W."/>
            <person name="Wu S.S."/>
            <person name="Zhou Z."/>
            <person name="Hsiao Y.Y."/>
            <person name="Wu W.L."/>
            <person name="Chen Y.Y."/>
            <person name="Lin Y.F."/>
            <person name="Hsu J.L."/>
            <person name="Li C.Y."/>
            <person name="Wang Z.W."/>
            <person name="Zhao X."/>
            <person name="Zhong W.Y."/>
            <person name="Ma X.K."/>
            <person name="Ma L."/>
            <person name="Huang J."/>
            <person name="Chen G.Z."/>
            <person name="Huang M.Z."/>
            <person name="Huang L."/>
            <person name="Peng D.H."/>
            <person name="Luo Y.B."/>
            <person name="Zou S.Q."/>
            <person name="Chen S.P."/>
            <person name="Lan S."/>
            <person name="Tsai W.C."/>
            <person name="Van de Peer Y."/>
            <person name="Liu Z.J."/>
        </authorList>
    </citation>
    <scope>NUCLEOTIDE SEQUENCE [LARGE SCALE GENOMIC DNA]</scope>
    <source>
        <strain evidence="3">Lor288</strain>
    </source>
</reference>
<proteinExistence type="predicted"/>
<gene>
    <name evidence="3" type="ORF">KSP40_PGU001999</name>
</gene>
<comment type="caution">
    <text evidence="3">The sequence shown here is derived from an EMBL/GenBank/DDBJ whole genome shotgun (WGS) entry which is preliminary data.</text>
</comment>
<dbReference type="EMBL" id="JBBWWR010000013">
    <property type="protein sequence ID" value="KAK8956065.1"/>
    <property type="molecule type" value="Genomic_DNA"/>
</dbReference>
<evidence type="ECO:0000313" key="4">
    <source>
        <dbReference type="Proteomes" id="UP001412067"/>
    </source>
</evidence>
<organism evidence="3 4">
    <name type="scientific">Platanthera guangdongensis</name>
    <dbReference type="NCBI Taxonomy" id="2320717"/>
    <lineage>
        <taxon>Eukaryota</taxon>
        <taxon>Viridiplantae</taxon>
        <taxon>Streptophyta</taxon>
        <taxon>Embryophyta</taxon>
        <taxon>Tracheophyta</taxon>
        <taxon>Spermatophyta</taxon>
        <taxon>Magnoliopsida</taxon>
        <taxon>Liliopsida</taxon>
        <taxon>Asparagales</taxon>
        <taxon>Orchidaceae</taxon>
        <taxon>Orchidoideae</taxon>
        <taxon>Orchideae</taxon>
        <taxon>Orchidinae</taxon>
        <taxon>Platanthera</taxon>
    </lineage>
</organism>
<keyword evidence="2" id="KW-1133">Transmembrane helix</keyword>